<evidence type="ECO:0000313" key="5">
    <source>
        <dbReference type="Proteomes" id="UP000239522"/>
    </source>
</evidence>
<dbReference type="SUPFAM" id="SSF52317">
    <property type="entry name" value="Class I glutamine amidotransferase-like"/>
    <property type="match status" value="1"/>
</dbReference>
<name>A0A2S7KXP6_9FLAO</name>
<feature type="signal peptide" evidence="2">
    <location>
        <begin position="1"/>
        <end position="21"/>
    </location>
</feature>
<dbReference type="AlphaFoldDB" id="A0A2S7KXP6"/>
<dbReference type="Pfam" id="PF18962">
    <property type="entry name" value="Por_Secre_tail"/>
    <property type="match status" value="1"/>
</dbReference>
<dbReference type="RefSeq" id="WP_104809618.1">
    <property type="nucleotide sequence ID" value="NZ_MQUA01000013.1"/>
</dbReference>
<dbReference type="OrthoDB" id="5526825at2"/>
<evidence type="ECO:0000256" key="1">
    <source>
        <dbReference type="ARBA" id="ARBA00022729"/>
    </source>
</evidence>
<dbReference type="PANTHER" id="PTHR36175:SF1">
    <property type="entry name" value="CYANOPHYCINASE"/>
    <property type="match status" value="1"/>
</dbReference>
<dbReference type="InterPro" id="IPR029062">
    <property type="entry name" value="Class_I_gatase-like"/>
</dbReference>
<evidence type="ECO:0000259" key="3">
    <source>
        <dbReference type="Pfam" id="PF18962"/>
    </source>
</evidence>
<dbReference type="Proteomes" id="UP000239522">
    <property type="component" value="Unassembled WGS sequence"/>
</dbReference>
<dbReference type="Gene3D" id="3.40.50.880">
    <property type="match status" value="1"/>
</dbReference>
<reference evidence="4 5" key="1">
    <citation type="submission" date="2016-11" db="EMBL/GenBank/DDBJ databases">
        <title>Trade-off between light-utilization and light-protection in marine flavobacteria.</title>
        <authorList>
            <person name="Kumagai Y."/>
        </authorList>
    </citation>
    <scope>NUCLEOTIDE SEQUENCE [LARGE SCALE GENOMIC DNA]</scope>
    <source>
        <strain evidence="4 5">ATCC 700397</strain>
    </source>
</reference>
<sequence length="429" mass="47476">MMLKKITLLFLFIIQFTFSQNYVEYKTGNTETDVATNHKSGVCLMGGRGEQSDAMKWFLNQTDGGDVVVLRASGSDGYNDYFYSDLGVTINSVTTFVINNVAGATDAYVLQKVASAEAIWFAGGDQYDYVRFFKDNDMETALNNFINVKKGVIGGTSAGMAILGTSYFSAQNGTVTSAVAQANPYHPRVTLGYDDFLKVPFMNDVITDTHYDDRDQNGRHTVFLARFVKDKNKRAFGIAANEYTAICVGEDGKAYVYGEHPKYQEYAYFLQANCIANFAPENSTDGNPLNWNRGGEAVKVYKVPGTESGTNYFDLNDWQTGNGGAWQNWSVANGFFTKVSGTNPKCSTLSIENNVDCVAKVYPNPFDESIQIEALEEIIKTELYDITGKLIPVRVDKNNVISTLTLTSGVYYLKLKSALKTQTLKVVKE</sequence>
<accession>A0A2S7KXP6</accession>
<keyword evidence="5" id="KW-1185">Reference proteome</keyword>
<evidence type="ECO:0000313" key="4">
    <source>
        <dbReference type="EMBL" id="PQB07407.1"/>
    </source>
</evidence>
<dbReference type="PANTHER" id="PTHR36175">
    <property type="entry name" value="CYANOPHYCINASE"/>
    <property type="match status" value="1"/>
</dbReference>
<protein>
    <submittedName>
        <fullName evidence="4">Cyanophycinase</fullName>
    </submittedName>
</protein>
<comment type="caution">
    <text evidence="4">The sequence shown here is derived from an EMBL/GenBank/DDBJ whole genome shotgun (WGS) entry which is preliminary data.</text>
</comment>
<gene>
    <name evidence="4" type="ORF">BST83_09715</name>
</gene>
<keyword evidence="1 2" id="KW-0732">Signal</keyword>
<organism evidence="4 5">
    <name type="scientific">Polaribacter filamentus</name>
    <dbReference type="NCBI Taxonomy" id="53483"/>
    <lineage>
        <taxon>Bacteria</taxon>
        <taxon>Pseudomonadati</taxon>
        <taxon>Bacteroidota</taxon>
        <taxon>Flavobacteriia</taxon>
        <taxon>Flavobacteriales</taxon>
        <taxon>Flavobacteriaceae</taxon>
    </lineage>
</organism>
<dbReference type="NCBIfam" id="TIGR04183">
    <property type="entry name" value="Por_Secre_tail"/>
    <property type="match status" value="1"/>
</dbReference>
<dbReference type="InterPro" id="IPR026444">
    <property type="entry name" value="Secre_tail"/>
</dbReference>
<proteinExistence type="predicted"/>
<dbReference type="EMBL" id="MQUA01000013">
    <property type="protein sequence ID" value="PQB07407.1"/>
    <property type="molecule type" value="Genomic_DNA"/>
</dbReference>
<feature type="chain" id="PRO_5015572641" evidence="2">
    <location>
        <begin position="22"/>
        <end position="429"/>
    </location>
</feature>
<evidence type="ECO:0000256" key="2">
    <source>
        <dbReference type="SAM" id="SignalP"/>
    </source>
</evidence>
<feature type="domain" description="Secretion system C-terminal sorting" evidence="3">
    <location>
        <begin position="361"/>
        <end position="426"/>
    </location>
</feature>